<evidence type="ECO:0000313" key="9">
    <source>
        <dbReference type="Proteomes" id="UP000824073"/>
    </source>
</evidence>
<keyword evidence="4 7" id="KW-0489">Methyltransferase</keyword>
<accession>A0A9D1IUP3</accession>
<evidence type="ECO:0000256" key="4">
    <source>
        <dbReference type="ARBA" id="ARBA00022603"/>
    </source>
</evidence>
<dbReference type="SUPFAM" id="SSF81799">
    <property type="entry name" value="Putative methyltransferase TM0872, insert domain"/>
    <property type="match status" value="1"/>
</dbReference>
<sequence>MEFHHVPVLARQCMDALAVRPDGVYVDGTTGGGGHSSLIAQRLGEAGRLVCIDRDDDALHAARARLTGFACRIDFVKSNFMDMDEVLRDLGIPAVQGVLLDLGVSSYQLDTPERGFSYQSDAPLDMRMDRTQALTAREVVNSYSEQQLREIIGTYGEERYAGRIAAVIAARRKDRPIETTAELSEIVRCAMPAAARREKQHPAKRTFQAVRIEVNGELSAVQTALDRAVPCLATGGRLAVISFHSLEDRIVKQTFAQLAKGCICPKEFPVCVCGRKPQVRLIDRGGVTADEQEILENPRARSARLRTAEKI</sequence>
<comment type="similarity">
    <text evidence="1 7">Belongs to the methyltransferase superfamily. RsmH family.</text>
</comment>
<keyword evidence="5 7" id="KW-0808">Transferase</keyword>
<organism evidence="8 9">
    <name type="scientific">Candidatus Ventrousia excrementavium</name>
    <dbReference type="NCBI Taxonomy" id="2840961"/>
    <lineage>
        <taxon>Bacteria</taxon>
        <taxon>Bacillati</taxon>
        <taxon>Bacillota</taxon>
        <taxon>Clostridia</taxon>
        <taxon>Eubacteriales</taxon>
        <taxon>Clostridiaceae</taxon>
        <taxon>Clostridiaceae incertae sedis</taxon>
        <taxon>Candidatus Ventrousia</taxon>
    </lineage>
</organism>
<dbReference type="SUPFAM" id="SSF53335">
    <property type="entry name" value="S-adenosyl-L-methionine-dependent methyltransferases"/>
    <property type="match status" value="1"/>
</dbReference>
<gene>
    <name evidence="7 8" type="primary">rsmH</name>
    <name evidence="8" type="ORF">IAB67_04225</name>
</gene>
<evidence type="ECO:0000256" key="5">
    <source>
        <dbReference type="ARBA" id="ARBA00022679"/>
    </source>
</evidence>
<dbReference type="PANTHER" id="PTHR11265">
    <property type="entry name" value="S-ADENOSYL-METHYLTRANSFERASE MRAW"/>
    <property type="match status" value="1"/>
</dbReference>
<dbReference type="PANTHER" id="PTHR11265:SF0">
    <property type="entry name" value="12S RRNA N4-METHYLCYTIDINE METHYLTRANSFERASE"/>
    <property type="match status" value="1"/>
</dbReference>
<comment type="catalytic activity">
    <reaction evidence="7">
        <text>cytidine(1402) in 16S rRNA + S-adenosyl-L-methionine = N(4)-methylcytidine(1402) in 16S rRNA + S-adenosyl-L-homocysteine + H(+)</text>
        <dbReference type="Rhea" id="RHEA:42928"/>
        <dbReference type="Rhea" id="RHEA-COMP:10286"/>
        <dbReference type="Rhea" id="RHEA-COMP:10287"/>
        <dbReference type="ChEBI" id="CHEBI:15378"/>
        <dbReference type="ChEBI" id="CHEBI:57856"/>
        <dbReference type="ChEBI" id="CHEBI:59789"/>
        <dbReference type="ChEBI" id="CHEBI:74506"/>
        <dbReference type="ChEBI" id="CHEBI:82748"/>
        <dbReference type="EC" id="2.1.1.199"/>
    </reaction>
</comment>
<keyword evidence="6 7" id="KW-0949">S-adenosyl-L-methionine</keyword>
<evidence type="ECO:0000256" key="6">
    <source>
        <dbReference type="ARBA" id="ARBA00022691"/>
    </source>
</evidence>
<feature type="binding site" evidence="7">
    <location>
        <position position="108"/>
    </location>
    <ligand>
        <name>S-adenosyl-L-methionine</name>
        <dbReference type="ChEBI" id="CHEBI:59789"/>
    </ligand>
</feature>
<dbReference type="PIRSF" id="PIRSF004486">
    <property type="entry name" value="MraW"/>
    <property type="match status" value="1"/>
</dbReference>
<comment type="subcellular location">
    <subcellularLocation>
        <location evidence="7">Cytoplasm</location>
    </subcellularLocation>
</comment>
<keyword evidence="3 7" id="KW-0698">rRNA processing</keyword>
<feature type="binding site" evidence="7">
    <location>
        <begin position="33"/>
        <end position="35"/>
    </location>
    <ligand>
        <name>S-adenosyl-L-methionine</name>
        <dbReference type="ChEBI" id="CHEBI:59789"/>
    </ligand>
</feature>
<name>A0A9D1IUP3_9CLOT</name>
<dbReference type="HAMAP" id="MF_01007">
    <property type="entry name" value="16SrRNA_methyltr_H"/>
    <property type="match status" value="1"/>
</dbReference>
<dbReference type="InterPro" id="IPR029063">
    <property type="entry name" value="SAM-dependent_MTases_sf"/>
</dbReference>
<dbReference type="NCBIfam" id="TIGR00006">
    <property type="entry name" value="16S rRNA (cytosine(1402)-N(4))-methyltransferase RsmH"/>
    <property type="match status" value="1"/>
</dbReference>
<evidence type="ECO:0000256" key="1">
    <source>
        <dbReference type="ARBA" id="ARBA00010396"/>
    </source>
</evidence>
<evidence type="ECO:0000256" key="3">
    <source>
        <dbReference type="ARBA" id="ARBA00022552"/>
    </source>
</evidence>
<evidence type="ECO:0000256" key="2">
    <source>
        <dbReference type="ARBA" id="ARBA00022490"/>
    </source>
</evidence>
<dbReference type="GO" id="GO:0071424">
    <property type="term" value="F:rRNA (cytosine-N4-)-methyltransferase activity"/>
    <property type="evidence" value="ECO:0007669"/>
    <property type="project" value="UniProtKB-UniRule"/>
</dbReference>
<evidence type="ECO:0000256" key="7">
    <source>
        <dbReference type="HAMAP-Rule" id="MF_01007"/>
    </source>
</evidence>
<dbReference type="FunFam" id="1.10.150.170:FF:000001">
    <property type="entry name" value="Ribosomal RNA small subunit methyltransferase H"/>
    <property type="match status" value="1"/>
</dbReference>
<dbReference type="Gene3D" id="3.40.50.150">
    <property type="entry name" value="Vaccinia Virus protein VP39"/>
    <property type="match status" value="1"/>
</dbReference>
<reference evidence="8" key="1">
    <citation type="submission" date="2020-10" db="EMBL/GenBank/DDBJ databases">
        <authorList>
            <person name="Gilroy R."/>
        </authorList>
    </citation>
    <scope>NUCLEOTIDE SEQUENCE</scope>
    <source>
        <strain evidence="8">CHK191-8634</strain>
    </source>
</reference>
<evidence type="ECO:0000313" key="8">
    <source>
        <dbReference type="EMBL" id="HIU43485.1"/>
    </source>
</evidence>
<keyword evidence="2 7" id="KW-0963">Cytoplasm</keyword>
<dbReference type="InterPro" id="IPR002903">
    <property type="entry name" value="RsmH"/>
</dbReference>
<reference evidence="8" key="2">
    <citation type="journal article" date="2021" name="PeerJ">
        <title>Extensive microbial diversity within the chicken gut microbiome revealed by metagenomics and culture.</title>
        <authorList>
            <person name="Gilroy R."/>
            <person name="Ravi A."/>
            <person name="Getino M."/>
            <person name="Pursley I."/>
            <person name="Horton D.L."/>
            <person name="Alikhan N.F."/>
            <person name="Baker D."/>
            <person name="Gharbi K."/>
            <person name="Hall N."/>
            <person name="Watson M."/>
            <person name="Adriaenssens E.M."/>
            <person name="Foster-Nyarko E."/>
            <person name="Jarju S."/>
            <person name="Secka A."/>
            <person name="Antonio M."/>
            <person name="Oren A."/>
            <person name="Chaudhuri R.R."/>
            <person name="La Ragione R."/>
            <person name="Hildebrand F."/>
            <person name="Pallen M.J."/>
        </authorList>
    </citation>
    <scope>NUCLEOTIDE SEQUENCE</scope>
    <source>
        <strain evidence="8">CHK191-8634</strain>
    </source>
</reference>
<dbReference type="Pfam" id="PF01795">
    <property type="entry name" value="Methyltransf_5"/>
    <property type="match status" value="1"/>
</dbReference>
<dbReference type="Gene3D" id="1.10.150.170">
    <property type="entry name" value="Putative methyltransferase TM0872, insert domain"/>
    <property type="match status" value="1"/>
</dbReference>
<dbReference type="InterPro" id="IPR023397">
    <property type="entry name" value="SAM-dep_MeTrfase_MraW_recog"/>
</dbReference>
<dbReference type="GO" id="GO:0005737">
    <property type="term" value="C:cytoplasm"/>
    <property type="evidence" value="ECO:0007669"/>
    <property type="project" value="UniProtKB-SubCell"/>
</dbReference>
<dbReference type="GO" id="GO:0070475">
    <property type="term" value="P:rRNA base methylation"/>
    <property type="evidence" value="ECO:0007669"/>
    <property type="project" value="UniProtKB-UniRule"/>
</dbReference>
<dbReference type="EMBL" id="DVMR01000035">
    <property type="protein sequence ID" value="HIU43485.1"/>
    <property type="molecule type" value="Genomic_DNA"/>
</dbReference>
<comment type="caution">
    <text evidence="8">The sequence shown here is derived from an EMBL/GenBank/DDBJ whole genome shotgun (WGS) entry which is preliminary data.</text>
</comment>
<dbReference type="EC" id="2.1.1.199" evidence="7"/>
<dbReference type="Proteomes" id="UP000824073">
    <property type="component" value="Unassembled WGS sequence"/>
</dbReference>
<protein>
    <recommendedName>
        <fullName evidence="7">Ribosomal RNA small subunit methyltransferase H</fullName>
        <ecNumber evidence="7">2.1.1.199</ecNumber>
    </recommendedName>
    <alternativeName>
        <fullName evidence="7">16S rRNA m(4)C1402 methyltransferase</fullName>
    </alternativeName>
    <alternativeName>
        <fullName evidence="7">rRNA (cytosine-N(4)-)-methyltransferase RsmH</fullName>
    </alternativeName>
</protein>
<proteinExistence type="inferred from homology"/>
<feature type="binding site" evidence="7">
    <location>
        <position position="101"/>
    </location>
    <ligand>
        <name>S-adenosyl-L-methionine</name>
        <dbReference type="ChEBI" id="CHEBI:59789"/>
    </ligand>
</feature>
<feature type="binding site" evidence="7">
    <location>
        <position position="53"/>
    </location>
    <ligand>
        <name>S-adenosyl-L-methionine</name>
        <dbReference type="ChEBI" id="CHEBI:59789"/>
    </ligand>
</feature>
<dbReference type="AlphaFoldDB" id="A0A9D1IUP3"/>
<comment type="function">
    <text evidence="7">Specifically methylates the N4 position of cytidine in position 1402 (C1402) of 16S rRNA.</text>
</comment>
<feature type="binding site" evidence="7">
    <location>
        <position position="80"/>
    </location>
    <ligand>
        <name>S-adenosyl-L-methionine</name>
        <dbReference type="ChEBI" id="CHEBI:59789"/>
    </ligand>
</feature>